<dbReference type="Gene3D" id="1.20.1250.20">
    <property type="entry name" value="MFS general substrate transporter like domains"/>
    <property type="match status" value="1"/>
</dbReference>
<dbReference type="EMBL" id="JAEUBD010001266">
    <property type="protein sequence ID" value="KAH3662749.1"/>
    <property type="molecule type" value="Genomic_DNA"/>
</dbReference>
<evidence type="ECO:0000256" key="5">
    <source>
        <dbReference type="ARBA" id="ARBA00022989"/>
    </source>
</evidence>
<feature type="transmembrane region" description="Helical" evidence="9">
    <location>
        <begin position="379"/>
        <end position="400"/>
    </location>
</feature>
<dbReference type="SUPFAM" id="SSF103473">
    <property type="entry name" value="MFS general substrate transporter"/>
    <property type="match status" value="1"/>
</dbReference>
<accession>A0A9P8T230</accession>
<sequence length="533" mass="57797">MAIRDSRPSTEEPLTNSFDLRSAGQHAEFLRTRSEYRGLSGSDTQSASTHLDTLIHHPSPLVWGLTALASISGFMFGYDTGYISSVLVTIGSDLDGRELLVSEKELITSGTSLGAVVACVFAGYIADLYGRKLVIILCNVLFVLGALLQLLAARVVTMIAGRLVMGLGVGIGSLIAPLYISELSPAKFRGRMVIINCLAITGGQLVAYAIGAVLGGYHGGWRAIVAISMLPSTIQLIAFVFLPDTPRYLISIGKHKAARQVLRKVYLGCPSDLIEASIAEIHLLNAAVPGKTELERLKNSASQLFSIPSNQRALVIGCGLQAIQQLVGINSLMYFSGTIFKMVGYTNSTAVSCFVAGTNFLFTIVAFLIVDKIGKRRMLLISIPFLMCAQLLCAVAFLHIDVKVQQEDLGIWEWSILLGLVLFVAFYAVGLGNVPWQQAELFPQSVRGMGTSLATVTNWTGSLVVSACFLSLMQWLSPAGAFFVFAGISLASWVFIFLVYPELGSLQLEEVQELLKDGFNVRKSTYIYQHRLM</sequence>
<dbReference type="InterPro" id="IPR036259">
    <property type="entry name" value="MFS_trans_sf"/>
</dbReference>
<dbReference type="InterPro" id="IPR020846">
    <property type="entry name" value="MFS_dom"/>
</dbReference>
<feature type="domain" description="Major facilitator superfamily (MFS) profile" evidence="10">
    <location>
        <begin position="65"/>
        <end position="504"/>
    </location>
</feature>
<feature type="transmembrane region" description="Helical" evidence="9">
    <location>
        <begin position="133"/>
        <end position="153"/>
    </location>
</feature>
<dbReference type="PROSITE" id="PS50850">
    <property type="entry name" value="MFS"/>
    <property type="match status" value="1"/>
</dbReference>
<dbReference type="PANTHER" id="PTHR48020:SF12">
    <property type="entry name" value="PROTON MYO-INOSITOL COTRANSPORTER"/>
    <property type="match status" value="1"/>
</dbReference>
<feature type="transmembrane region" description="Helical" evidence="9">
    <location>
        <begin position="220"/>
        <end position="242"/>
    </location>
</feature>
<evidence type="ECO:0000256" key="2">
    <source>
        <dbReference type="ARBA" id="ARBA00010992"/>
    </source>
</evidence>
<dbReference type="PANTHER" id="PTHR48020">
    <property type="entry name" value="PROTON MYO-INOSITOL COTRANSPORTER"/>
    <property type="match status" value="1"/>
</dbReference>
<reference evidence="11" key="2">
    <citation type="submission" date="2021-01" db="EMBL/GenBank/DDBJ databases">
        <authorList>
            <person name="Schikora-Tamarit M.A."/>
        </authorList>
    </citation>
    <scope>NUCLEOTIDE SEQUENCE</scope>
    <source>
        <strain evidence="11">NCAIM Y.01608</strain>
    </source>
</reference>
<evidence type="ECO:0000313" key="12">
    <source>
        <dbReference type="Proteomes" id="UP000788993"/>
    </source>
</evidence>
<dbReference type="NCBIfam" id="TIGR00879">
    <property type="entry name" value="SP"/>
    <property type="match status" value="1"/>
</dbReference>
<dbReference type="InterPro" id="IPR005828">
    <property type="entry name" value="MFS_sugar_transport-like"/>
</dbReference>
<dbReference type="PROSITE" id="PS00217">
    <property type="entry name" value="SUGAR_TRANSPORT_2"/>
    <property type="match status" value="1"/>
</dbReference>
<proteinExistence type="inferred from homology"/>
<dbReference type="Proteomes" id="UP000788993">
    <property type="component" value="Unassembled WGS sequence"/>
</dbReference>
<reference evidence="11" key="1">
    <citation type="journal article" date="2021" name="Open Biol.">
        <title>Shared evolutionary footprints suggest mitochondrial oxidative damage underlies multiple complex I losses in fungi.</title>
        <authorList>
            <person name="Schikora-Tamarit M.A."/>
            <person name="Marcet-Houben M."/>
            <person name="Nosek J."/>
            <person name="Gabaldon T."/>
        </authorList>
    </citation>
    <scope>NUCLEOTIDE SEQUENCE</scope>
    <source>
        <strain evidence="11">NCAIM Y.01608</strain>
    </source>
</reference>
<evidence type="ECO:0000256" key="6">
    <source>
        <dbReference type="ARBA" id="ARBA00023136"/>
    </source>
</evidence>
<feature type="transmembrane region" description="Helical" evidence="9">
    <location>
        <begin position="349"/>
        <end position="370"/>
    </location>
</feature>
<keyword evidence="12" id="KW-1185">Reference proteome</keyword>
<dbReference type="PRINTS" id="PR00171">
    <property type="entry name" value="SUGRTRNSPORT"/>
</dbReference>
<dbReference type="GO" id="GO:0005366">
    <property type="term" value="F:myo-inositol:proton symporter activity"/>
    <property type="evidence" value="ECO:0007669"/>
    <property type="project" value="TreeGrafter"/>
</dbReference>
<comment type="catalytic activity">
    <reaction evidence="7">
        <text>myo-inositol(out) + H(+)(out) = myo-inositol(in) + H(+)(in)</text>
        <dbReference type="Rhea" id="RHEA:60364"/>
        <dbReference type="ChEBI" id="CHEBI:15378"/>
        <dbReference type="ChEBI" id="CHEBI:17268"/>
    </reaction>
</comment>
<feature type="transmembrane region" description="Helical" evidence="9">
    <location>
        <begin position="313"/>
        <end position="337"/>
    </location>
</feature>
<evidence type="ECO:0000259" key="10">
    <source>
        <dbReference type="PROSITE" id="PS50850"/>
    </source>
</evidence>
<feature type="transmembrane region" description="Helical" evidence="9">
    <location>
        <begin position="453"/>
        <end position="473"/>
    </location>
</feature>
<keyword evidence="3 8" id="KW-0813">Transport</keyword>
<dbReference type="OrthoDB" id="5290825at2759"/>
<dbReference type="InterPro" id="IPR005829">
    <property type="entry name" value="Sugar_transporter_CS"/>
</dbReference>
<gene>
    <name evidence="11" type="ORF">OGATHE_004325</name>
</gene>
<protein>
    <recommendedName>
        <fullName evidence="10">Major facilitator superfamily (MFS) profile domain-containing protein</fullName>
    </recommendedName>
</protein>
<dbReference type="InterPro" id="IPR050814">
    <property type="entry name" value="Myo-inositol_Transporter"/>
</dbReference>
<feature type="transmembrane region" description="Helical" evidence="9">
    <location>
        <begin position="412"/>
        <end position="432"/>
    </location>
</feature>
<evidence type="ECO:0000256" key="3">
    <source>
        <dbReference type="ARBA" id="ARBA00022448"/>
    </source>
</evidence>
<evidence type="ECO:0000256" key="1">
    <source>
        <dbReference type="ARBA" id="ARBA00004141"/>
    </source>
</evidence>
<dbReference type="GO" id="GO:0016020">
    <property type="term" value="C:membrane"/>
    <property type="evidence" value="ECO:0007669"/>
    <property type="project" value="UniProtKB-SubCell"/>
</dbReference>
<dbReference type="AlphaFoldDB" id="A0A9P8T230"/>
<organism evidence="11 12">
    <name type="scientific">Ogataea polymorpha</name>
    <dbReference type="NCBI Taxonomy" id="460523"/>
    <lineage>
        <taxon>Eukaryota</taxon>
        <taxon>Fungi</taxon>
        <taxon>Dikarya</taxon>
        <taxon>Ascomycota</taxon>
        <taxon>Saccharomycotina</taxon>
        <taxon>Pichiomycetes</taxon>
        <taxon>Pichiales</taxon>
        <taxon>Pichiaceae</taxon>
        <taxon>Ogataea</taxon>
    </lineage>
</organism>
<evidence type="ECO:0000256" key="7">
    <source>
        <dbReference type="ARBA" id="ARBA00049119"/>
    </source>
</evidence>
<feature type="transmembrane region" description="Helical" evidence="9">
    <location>
        <begin position="61"/>
        <end position="78"/>
    </location>
</feature>
<feature type="transmembrane region" description="Helical" evidence="9">
    <location>
        <begin position="192"/>
        <end position="214"/>
    </location>
</feature>
<keyword evidence="5 9" id="KW-1133">Transmembrane helix</keyword>
<keyword evidence="4 9" id="KW-0812">Transmembrane</keyword>
<dbReference type="FunFam" id="1.20.1250.20:FF:000073">
    <property type="entry name" value="MFS myo-inositol transporter, putative"/>
    <property type="match status" value="1"/>
</dbReference>
<feature type="transmembrane region" description="Helical" evidence="9">
    <location>
        <begin position="106"/>
        <end position="126"/>
    </location>
</feature>
<evidence type="ECO:0000256" key="8">
    <source>
        <dbReference type="RuleBase" id="RU003346"/>
    </source>
</evidence>
<keyword evidence="6 9" id="KW-0472">Membrane</keyword>
<feature type="transmembrane region" description="Helical" evidence="9">
    <location>
        <begin position="479"/>
        <end position="500"/>
    </location>
</feature>
<dbReference type="GO" id="GO:1904679">
    <property type="term" value="P:myo-inositol import across plasma membrane"/>
    <property type="evidence" value="ECO:0007669"/>
    <property type="project" value="TreeGrafter"/>
</dbReference>
<evidence type="ECO:0000313" key="11">
    <source>
        <dbReference type="EMBL" id="KAH3662749.1"/>
    </source>
</evidence>
<name>A0A9P8T230_9ASCO</name>
<comment type="similarity">
    <text evidence="2 8">Belongs to the major facilitator superfamily. Sugar transporter (TC 2.A.1.1) family.</text>
</comment>
<evidence type="ECO:0000256" key="9">
    <source>
        <dbReference type="SAM" id="Phobius"/>
    </source>
</evidence>
<comment type="subcellular location">
    <subcellularLocation>
        <location evidence="1">Membrane</location>
        <topology evidence="1">Multi-pass membrane protein</topology>
    </subcellularLocation>
</comment>
<evidence type="ECO:0000256" key="4">
    <source>
        <dbReference type="ARBA" id="ARBA00022692"/>
    </source>
</evidence>
<dbReference type="Pfam" id="PF00083">
    <property type="entry name" value="Sugar_tr"/>
    <property type="match status" value="1"/>
</dbReference>
<comment type="caution">
    <text evidence="11">The sequence shown here is derived from an EMBL/GenBank/DDBJ whole genome shotgun (WGS) entry which is preliminary data.</text>
</comment>
<feature type="transmembrane region" description="Helical" evidence="9">
    <location>
        <begin position="159"/>
        <end position="180"/>
    </location>
</feature>
<dbReference type="InterPro" id="IPR003663">
    <property type="entry name" value="Sugar/inositol_transpt"/>
</dbReference>